<sequence>MSNLEEIVKRYKKIGGEIESLLQDTDKMFDNTNTLILDIDEYQKYLLVYQSHLALDKAHNYMKELSKTTFIEGYLKKKSNGRYAIGEYELSSGSSLDIWVEDEDSKAGGYYLFTRLEHRGDYYAFDKPSLELEGRKARIRR</sequence>
<proteinExistence type="predicted"/>
<dbReference type="Proteomes" id="UP000823485">
    <property type="component" value="Unassembled WGS sequence"/>
</dbReference>
<accession>A0ABS2R8P2</accession>
<feature type="domain" description="DUF5348" evidence="1">
    <location>
        <begin position="75"/>
        <end position="139"/>
    </location>
</feature>
<evidence type="ECO:0000259" key="1">
    <source>
        <dbReference type="Pfam" id="PF17295"/>
    </source>
</evidence>
<dbReference type="Pfam" id="PF17295">
    <property type="entry name" value="DUF5348"/>
    <property type="match status" value="1"/>
</dbReference>
<dbReference type="Gene3D" id="2.40.10.390">
    <property type="match status" value="1"/>
</dbReference>
<dbReference type="InterPro" id="IPR035255">
    <property type="entry name" value="DUF5348"/>
</dbReference>
<dbReference type="RefSeq" id="WP_205179678.1">
    <property type="nucleotide sequence ID" value="NZ_JAFBFH010000021.1"/>
</dbReference>
<evidence type="ECO:0000313" key="2">
    <source>
        <dbReference type="EMBL" id="MBM7716006.1"/>
    </source>
</evidence>
<dbReference type="EMBL" id="JAFBFH010000021">
    <property type="protein sequence ID" value="MBM7716006.1"/>
    <property type="molecule type" value="Genomic_DNA"/>
</dbReference>
<keyword evidence="3" id="KW-1185">Reference proteome</keyword>
<name>A0ABS2R8P2_9BACI</name>
<evidence type="ECO:0000313" key="3">
    <source>
        <dbReference type="Proteomes" id="UP000823485"/>
    </source>
</evidence>
<reference evidence="2 3" key="1">
    <citation type="submission" date="2021-01" db="EMBL/GenBank/DDBJ databases">
        <title>Genomic Encyclopedia of Type Strains, Phase IV (KMG-IV): sequencing the most valuable type-strain genomes for metagenomic binning, comparative biology and taxonomic classification.</title>
        <authorList>
            <person name="Goeker M."/>
        </authorList>
    </citation>
    <scope>NUCLEOTIDE SEQUENCE [LARGE SCALE GENOMIC DNA]</scope>
    <source>
        <strain evidence="2 3">DSM 105453</strain>
    </source>
</reference>
<protein>
    <recommendedName>
        <fullName evidence="1">DUF5348 domain-containing protein</fullName>
    </recommendedName>
</protein>
<organism evidence="2 3">
    <name type="scientific">Siminovitchia thermophila</name>
    <dbReference type="NCBI Taxonomy" id="1245522"/>
    <lineage>
        <taxon>Bacteria</taxon>
        <taxon>Bacillati</taxon>
        <taxon>Bacillota</taxon>
        <taxon>Bacilli</taxon>
        <taxon>Bacillales</taxon>
        <taxon>Bacillaceae</taxon>
        <taxon>Siminovitchia</taxon>
    </lineage>
</organism>
<gene>
    <name evidence="2" type="ORF">JOC94_003017</name>
</gene>
<comment type="caution">
    <text evidence="2">The sequence shown here is derived from an EMBL/GenBank/DDBJ whole genome shotgun (WGS) entry which is preliminary data.</text>
</comment>